<dbReference type="InterPro" id="IPR018114">
    <property type="entry name" value="TRYPSIN_HIS"/>
</dbReference>
<dbReference type="SUPFAM" id="SSF50494">
    <property type="entry name" value="Trypsin-like serine proteases"/>
    <property type="match status" value="1"/>
</dbReference>
<accession>A0A1Q3EXL5</accession>
<dbReference type="CDD" id="cd00190">
    <property type="entry name" value="Tryp_SPc"/>
    <property type="match status" value="1"/>
</dbReference>
<keyword evidence="7" id="KW-0325">Glycoprotein</keyword>
<keyword evidence="2" id="KW-0964">Secreted</keyword>
<feature type="chain" id="PRO_5012795101" evidence="9">
    <location>
        <begin position="24"/>
        <end position="300"/>
    </location>
</feature>
<dbReference type="Gene3D" id="2.40.10.10">
    <property type="entry name" value="Trypsin-like serine proteases"/>
    <property type="match status" value="2"/>
</dbReference>
<evidence type="ECO:0000256" key="5">
    <source>
        <dbReference type="ARBA" id="ARBA00022859"/>
    </source>
</evidence>
<evidence type="ECO:0000256" key="7">
    <source>
        <dbReference type="ARBA" id="ARBA00023180"/>
    </source>
</evidence>
<keyword evidence="6" id="KW-1015">Disulfide bond</keyword>
<dbReference type="InterPro" id="IPR001254">
    <property type="entry name" value="Trypsin_dom"/>
</dbReference>
<feature type="domain" description="Peptidase S1" evidence="10">
    <location>
        <begin position="44"/>
        <end position="300"/>
    </location>
</feature>
<dbReference type="AlphaFoldDB" id="A0A1Q3EXL5"/>
<keyword evidence="11" id="KW-0645">Protease</keyword>
<comment type="similarity">
    <text evidence="8">Belongs to the peptidase S1 family. CLIP subfamily.</text>
</comment>
<dbReference type="SMART" id="SM00020">
    <property type="entry name" value="Tryp_SPc"/>
    <property type="match status" value="1"/>
</dbReference>
<dbReference type="EMBL" id="GFDL01015029">
    <property type="protein sequence ID" value="JAV20016.1"/>
    <property type="molecule type" value="Transcribed_RNA"/>
</dbReference>
<dbReference type="GO" id="GO:0005576">
    <property type="term" value="C:extracellular region"/>
    <property type="evidence" value="ECO:0007669"/>
    <property type="project" value="UniProtKB-SubCell"/>
</dbReference>
<feature type="signal peptide" evidence="9">
    <location>
        <begin position="1"/>
        <end position="23"/>
    </location>
</feature>
<dbReference type="GO" id="GO:0004252">
    <property type="term" value="F:serine-type endopeptidase activity"/>
    <property type="evidence" value="ECO:0007669"/>
    <property type="project" value="InterPro"/>
</dbReference>
<keyword evidence="3" id="KW-0399">Innate immunity</keyword>
<dbReference type="GO" id="GO:0045087">
    <property type="term" value="P:innate immune response"/>
    <property type="evidence" value="ECO:0007669"/>
    <property type="project" value="UniProtKB-KW"/>
</dbReference>
<proteinExistence type="inferred from homology"/>
<dbReference type="GO" id="GO:0006508">
    <property type="term" value="P:proteolysis"/>
    <property type="evidence" value="ECO:0007669"/>
    <property type="project" value="UniProtKB-KW"/>
</dbReference>
<name>A0A1Q3EXL5_CULTA</name>
<evidence type="ECO:0000256" key="4">
    <source>
        <dbReference type="ARBA" id="ARBA00022729"/>
    </source>
</evidence>
<comment type="subcellular location">
    <subcellularLocation>
        <location evidence="1">Secreted</location>
    </subcellularLocation>
</comment>
<keyword evidence="5" id="KW-0391">Immunity</keyword>
<dbReference type="InterPro" id="IPR043504">
    <property type="entry name" value="Peptidase_S1_PA_chymotrypsin"/>
</dbReference>
<dbReference type="InterPro" id="IPR051487">
    <property type="entry name" value="Ser/Thr_Proteases_Immune/Dev"/>
</dbReference>
<dbReference type="InterPro" id="IPR001314">
    <property type="entry name" value="Peptidase_S1A"/>
</dbReference>
<dbReference type="PRINTS" id="PR00722">
    <property type="entry name" value="CHYMOTRYPSIN"/>
</dbReference>
<dbReference type="FunFam" id="2.40.10.10:FF:000028">
    <property type="entry name" value="Serine protease easter"/>
    <property type="match status" value="1"/>
</dbReference>
<protein>
    <submittedName>
        <fullName evidence="11">Putative serine protease easter</fullName>
    </submittedName>
</protein>
<keyword evidence="11" id="KW-0378">Hydrolase</keyword>
<reference evidence="11" key="1">
    <citation type="submission" date="2017-01" db="EMBL/GenBank/DDBJ databases">
        <title>A deep insight into the sialotranscriptome of adult male and female Cluex tarsalis mosquitoes.</title>
        <authorList>
            <person name="Ribeiro J.M."/>
            <person name="Moreira F."/>
            <person name="Bernard K.A."/>
            <person name="Calvo E."/>
        </authorList>
    </citation>
    <scope>NUCLEOTIDE SEQUENCE</scope>
    <source>
        <strain evidence="11">Kern County</strain>
        <tissue evidence="11">Salivary glands</tissue>
    </source>
</reference>
<evidence type="ECO:0000256" key="9">
    <source>
        <dbReference type="SAM" id="SignalP"/>
    </source>
</evidence>
<evidence type="ECO:0000256" key="6">
    <source>
        <dbReference type="ARBA" id="ARBA00023157"/>
    </source>
</evidence>
<evidence type="ECO:0000313" key="11">
    <source>
        <dbReference type="EMBL" id="JAV20016.1"/>
    </source>
</evidence>
<dbReference type="InterPro" id="IPR009003">
    <property type="entry name" value="Peptidase_S1_PA"/>
</dbReference>
<dbReference type="PROSITE" id="PS50240">
    <property type="entry name" value="TRYPSIN_DOM"/>
    <property type="match status" value="1"/>
</dbReference>
<dbReference type="Pfam" id="PF00089">
    <property type="entry name" value="Trypsin"/>
    <property type="match status" value="1"/>
</dbReference>
<evidence type="ECO:0000256" key="1">
    <source>
        <dbReference type="ARBA" id="ARBA00004613"/>
    </source>
</evidence>
<keyword evidence="4 9" id="KW-0732">Signal</keyword>
<evidence type="ECO:0000256" key="8">
    <source>
        <dbReference type="ARBA" id="ARBA00024195"/>
    </source>
</evidence>
<organism evidence="11">
    <name type="scientific">Culex tarsalis</name>
    <name type="common">Encephalitis mosquito</name>
    <dbReference type="NCBI Taxonomy" id="7177"/>
    <lineage>
        <taxon>Eukaryota</taxon>
        <taxon>Metazoa</taxon>
        <taxon>Ecdysozoa</taxon>
        <taxon>Arthropoda</taxon>
        <taxon>Hexapoda</taxon>
        <taxon>Insecta</taxon>
        <taxon>Pterygota</taxon>
        <taxon>Neoptera</taxon>
        <taxon>Endopterygota</taxon>
        <taxon>Diptera</taxon>
        <taxon>Nematocera</taxon>
        <taxon>Culicoidea</taxon>
        <taxon>Culicidae</taxon>
        <taxon>Culicinae</taxon>
        <taxon>Culicini</taxon>
        <taxon>Culex</taxon>
        <taxon>Culex</taxon>
    </lineage>
</organism>
<sequence>MFQIYRLLVTFVFLVFISLHCNGQSSKSTLPSRYQCGNANSPKILNGREVGIGEMAWTAVIQYRKPNGQQSFNCAGSLISERYVLTAAHCVSGIPKDWQIVGVRLGEHDLGSDQDCEEEGPFKLCADPQQDIQIEKTIVHEDFNATQKSHWNDIALIRLERNVIFSEYINPICLPIKAEDRQRNNTGQRAVEVGWSRTVESRMSNKRQLSTLTIQDQQSCKDIYKNKGVILSDTQLCGSRRKDDLICHAIAGSPLMQTVGGTHFQYGISSFGPTQCDASGIPDVFTNVAKFVDWIESKFE</sequence>
<evidence type="ECO:0000259" key="10">
    <source>
        <dbReference type="PROSITE" id="PS50240"/>
    </source>
</evidence>
<dbReference type="PANTHER" id="PTHR24256">
    <property type="entry name" value="TRYPTASE-RELATED"/>
    <property type="match status" value="1"/>
</dbReference>
<dbReference type="PROSITE" id="PS00134">
    <property type="entry name" value="TRYPSIN_HIS"/>
    <property type="match status" value="1"/>
</dbReference>
<evidence type="ECO:0000256" key="2">
    <source>
        <dbReference type="ARBA" id="ARBA00022525"/>
    </source>
</evidence>
<evidence type="ECO:0000256" key="3">
    <source>
        <dbReference type="ARBA" id="ARBA00022588"/>
    </source>
</evidence>